<dbReference type="GO" id="GO:0005737">
    <property type="term" value="C:cytoplasm"/>
    <property type="evidence" value="ECO:0007669"/>
    <property type="project" value="TreeGrafter"/>
</dbReference>
<protein>
    <recommendedName>
        <fullName evidence="4">Alpha-galactosidase</fullName>
        <ecNumber evidence="4">3.2.1.-</ecNumber>
    </recommendedName>
</protein>
<dbReference type="OrthoDB" id="5795902at2759"/>
<proteinExistence type="inferred from homology"/>
<dbReference type="PANTHER" id="PTHR11452">
    <property type="entry name" value="ALPHA-GALACTOSIDASE/ALPHA-N-ACETYLGALACTOSAMINIDASE"/>
    <property type="match status" value="1"/>
</dbReference>
<accession>A0A7R9MQA5</accession>
<dbReference type="EC" id="3.2.1.-" evidence="4"/>
<dbReference type="PANTHER" id="PTHR11452:SF83">
    <property type="entry name" value="ALPHA-GALACTOSIDASE"/>
    <property type="match status" value="1"/>
</dbReference>
<dbReference type="SUPFAM" id="SSF51445">
    <property type="entry name" value="(Trans)glycosidases"/>
    <property type="match status" value="1"/>
</dbReference>
<comment type="subunit">
    <text evidence="4">Homodimer.</text>
</comment>
<evidence type="ECO:0000313" key="7">
    <source>
        <dbReference type="Proteomes" id="UP000728032"/>
    </source>
</evidence>
<evidence type="ECO:0000256" key="5">
    <source>
        <dbReference type="SAM" id="SignalP"/>
    </source>
</evidence>
<keyword evidence="3 4" id="KW-0326">Glycosidase</keyword>
<dbReference type="AlphaFoldDB" id="A0A7R9MQA5"/>
<dbReference type="EMBL" id="CAJPVJ010038930">
    <property type="protein sequence ID" value="CAG2181643.1"/>
    <property type="molecule type" value="Genomic_DNA"/>
</dbReference>
<evidence type="ECO:0000313" key="6">
    <source>
        <dbReference type="EMBL" id="CAD7664506.1"/>
    </source>
</evidence>
<dbReference type="GO" id="GO:0016139">
    <property type="term" value="P:glycoside catabolic process"/>
    <property type="evidence" value="ECO:0007669"/>
    <property type="project" value="TreeGrafter"/>
</dbReference>
<dbReference type="Proteomes" id="UP000728032">
    <property type="component" value="Unassembled WGS sequence"/>
</dbReference>
<organism evidence="6">
    <name type="scientific">Oppiella nova</name>
    <dbReference type="NCBI Taxonomy" id="334625"/>
    <lineage>
        <taxon>Eukaryota</taxon>
        <taxon>Metazoa</taxon>
        <taxon>Ecdysozoa</taxon>
        <taxon>Arthropoda</taxon>
        <taxon>Chelicerata</taxon>
        <taxon>Arachnida</taxon>
        <taxon>Acari</taxon>
        <taxon>Acariformes</taxon>
        <taxon>Sarcoptiformes</taxon>
        <taxon>Oribatida</taxon>
        <taxon>Brachypylina</taxon>
        <taxon>Oppioidea</taxon>
        <taxon>Oppiidae</taxon>
        <taxon>Oppiella</taxon>
    </lineage>
</organism>
<dbReference type="EMBL" id="OC953755">
    <property type="protein sequence ID" value="CAD7664506.1"/>
    <property type="molecule type" value="Genomic_DNA"/>
</dbReference>
<keyword evidence="7" id="KW-1185">Reference proteome</keyword>
<keyword evidence="4" id="KW-1015">Disulfide bond</keyword>
<dbReference type="GO" id="GO:0004557">
    <property type="term" value="F:alpha-galactosidase activity"/>
    <property type="evidence" value="ECO:0007669"/>
    <property type="project" value="TreeGrafter"/>
</dbReference>
<keyword evidence="5" id="KW-0732">Signal</keyword>
<dbReference type="Pfam" id="PF16499">
    <property type="entry name" value="Melibiase_2"/>
    <property type="match status" value="1"/>
</dbReference>
<name>A0A7R9MQA5_9ACAR</name>
<dbReference type="InterPro" id="IPR013785">
    <property type="entry name" value="Aldolase_TIM"/>
</dbReference>
<reference evidence="6" key="1">
    <citation type="submission" date="2020-11" db="EMBL/GenBank/DDBJ databases">
        <authorList>
            <person name="Tran Van P."/>
        </authorList>
    </citation>
    <scope>NUCLEOTIDE SEQUENCE</scope>
</reference>
<evidence type="ECO:0000256" key="2">
    <source>
        <dbReference type="ARBA" id="ARBA00022801"/>
    </source>
</evidence>
<dbReference type="InterPro" id="IPR017853">
    <property type="entry name" value="GH"/>
</dbReference>
<dbReference type="PRINTS" id="PR00740">
    <property type="entry name" value="GLHYDRLASE27"/>
</dbReference>
<evidence type="ECO:0000256" key="3">
    <source>
        <dbReference type="ARBA" id="ARBA00023295"/>
    </source>
</evidence>
<feature type="signal peptide" evidence="5">
    <location>
        <begin position="1"/>
        <end position="20"/>
    </location>
</feature>
<gene>
    <name evidence="6" type="ORF">ONB1V03_LOCUS21064</name>
</gene>
<dbReference type="Gene3D" id="3.20.20.70">
    <property type="entry name" value="Aldolase class I"/>
    <property type="match status" value="1"/>
</dbReference>
<sequence>MCSLIHTLIVISLEVVVISGLDNGLCLTPPMGWLSWERFGCNIKCHLNRDECISEKLFTDMADRLVSDGYRDVGYDRVNIDDCWMSRNRAED</sequence>
<dbReference type="InterPro" id="IPR002241">
    <property type="entry name" value="Glyco_hydro_27"/>
</dbReference>
<comment type="similarity">
    <text evidence="1 4">Belongs to the glycosyl hydrolase 27 family.</text>
</comment>
<feature type="chain" id="PRO_5035592847" description="Alpha-galactosidase" evidence="5">
    <location>
        <begin position="21"/>
        <end position="92"/>
    </location>
</feature>
<keyword evidence="2 4" id="KW-0378">Hydrolase</keyword>
<dbReference type="GO" id="GO:0009311">
    <property type="term" value="P:oligosaccharide metabolic process"/>
    <property type="evidence" value="ECO:0007669"/>
    <property type="project" value="TreeGrafter"/>
</dbReference>
<evidence type="ECO:0000256" key="4">
    <source>
        <dbReference type="RuleBase" id="RU361168"/>
    </source>
</evidence>
<feature type="non-terminal residue" evidence="6">
    <location>
        <position position="1"/>
    </location>
</feature>
<evidence type="ECO:0000256" key="1">
    <source>
        <dbReference type="ARBA" id="ARBA00009743"/>
    </source>
</evidence>